<sequence>MRDETGVIFCIWGRFVIHREKINGGVRFTMPECPNAFPWTVTTGFPPALDKIVVHGTLNRTEHDPDFVESMEEFFAHWKEGLESLWTEEARERNVPESASVRLPMFSG</sequence>
<reference evidence="1 2" key="1">
    <citation type="submission" date="2017-04" db="EMBL/GenBank/DDBJ databases">
        <authorList>
            <person name="Afonso C.L."/>
            <person name="Miller P.J."/>
            <person name="Scott M.A."/>
            <person name="Spackman E."/>
            <person name="Goraichik I."/>
            <person name="Dimitrov K.M."/>
            <person name="Suarez D.L."/>
            <person name="Swayne D.E."/>
        </authorList>
    </citation>
    <scope>NUCLEOTIDE SEQUENCE [LARGE SCALE GENOMIC DNA]</scope>
    <source>
        <strain evidence="1 2">DSM 13146</strain>
    </source>
</reference>
<name>A0A1W1XHE6_9BACT</name>
<dbReference type="EMBL" id="FWXF01000007">
    <property type="protein sequence ID" value="SMC22931.1"/>
    <property type="molecule type" value="Genomic_DNA"/>
</dbReference>
<dbReference type="AlphaFoldDB" id="A0A1W1XHE6"/>
<evidence type="ECO:0000313" key="1">
    <source>
        <dbReference type="EMBL" id="SMC22931.1"/>
    </source>
</evidence>
<gene>
    <name evidence="1" type="ORF">SAMN02746041_01595</name>
</gene>
<keyword evidence="2" id="KW-1185">Reference proteome</keyword>
<organism evidence="1 2">
    <name type="scientific">Desulfacinum hydrothermale DSM 13146</name>
    <dbReference type="NCBI Taxonomy" id="1121390"/>
    <lineage>
        <taxon>Bacteria</taxon>
        <taxon>Pseudomonadati</taxon>
        <taxon>Thermodesulfobacteriota</taxon>
        <taxon>Syntrophobacteria</taxon>
        <taxon>Syntrophobacterales</taxon>
        <taxon>Syntrophobacteraceae</taxon>
        <taxon>Desulfacinum</taxon>
    </lineage>
</organism>
<proteinExistence type="predicted"/>
<dbReference type="Proteomes" id="UP000192783">
    <property type="component" value="Unassembled WGS sequence"/>
</dbReference>
<protein>
    <submittedName>
        <fullName evidence="1">Uncharacterized protein</fullName>
    </submittedName>
</protein>
<accession>A0A1W1XHE6</accession>
<evidence type="ECO:0000313" key="2">
    <source>
        <dbReference type="Proteomes" id="UP000192783"/>
    </source>
</evidence>